<feature type="compositionally biased region" description="Pro residues" evidence="1">
    <location>
        <begin position="52"/>
        <end position="61"/>
    </location>
</feature>
<reference evidence="2" key="2">
    <citation type="submission" date="2025-08" db="UniProtKB">
        <authorList>
            <consortium name="Ensembl"/>
        </authorList>
    </citation>
    <scope>IDENTIFICATION</scope>
</reference>
<feature type="region of interest" description="Disordered" evidence="1">
    <location>
        <begin position="41"/>
        <end position="61"/>
    </location>
</feature>
<protein>
    <submittedName>
        <fullName evidence="2">Uncharacterized protein</fullName>
    </submittedName>
</protein>
<dbReference type="Proteomes" id="UP000694402">
    <property type="component" value="Unassembled WGS sequence"/>
</dbReference>
<name>A0AAZ3PAL7_ONCTS</name>
<dbReference type="Ensembl" id="ENSOTST00005163853.1">
    <property type="protein sequence ID" value="ENSOTSP00005112924.1"/>
    <property type="gene ID" value="ENSOTSG00005072419.1"/>
</dbReference>
<proteinExistence type="predicted"/>
<evidence type="ECO:0000256" key="1">
    <source>
        <dbReference type="SAM" id="MobiDB-lite"/>
    </source>
</evidence>
<evidence type="ECO:0000313" key="3">
    <source>
        <dbReference type="Proteomes" id="UP000694402"/>
    </source>
</evidence>
<reference evidence="2" key="3">
    <citation type="submission" date="2025-09" db="UniProtKB">
        <authorList>
            <consortium name="Ensembl"/>
        </authorList>
    </citation>
    <scope>IDENTIFICATION</scope>
</reference>
<organism evidence="2 3">
    <name type="scientific">Oncorhynchus tshawytscha</name>
    <name type="common">Chinook salmon</name>
    <name type="synonym">Salmo tshawytscha</name>
    <dbReference type="NCBI Taxonomy" id="74940"/>
    <lineage>
        <taxon>Eukaryota</taxon>
        <taxon>Metazoa</taxon>
        <taxon>Chordata</taxon>
        <taxon>Craniata</taxon>
        <taxon>Vertebrata</taxon>
        <taxon>Euteleostomi</taxon>
        <taxon>Actinopterygii</taxon>
        <taxon>Neopterygii</taxon>
        <taxon>Teleostei</taxon>
        <taxon>Protacanthopterygii</taxon>
        <taxon>Salmoniformes</taxon>
        <taxon>Salmonidae</taxon>
        <taxon>Salmoninae</taxon>
        <taxon>Oncorhynchus</taxon>
    </lineage>
</organism>
<evidence type="ECO:0000313" key="2">
    <source>
        <dbReference type="Ensembl" id="ENSOTSP00005112924.1"/>
    </source>
</evidence>
<dbReference type="AlphaFoldDB" id="A0AAZ3PAL7"/>
<dbReference type="GeneTree" id="ENSGT01120000277843"/>
<keyword evidence="3" id="KW-1185">Reference proteome</keyword>
<accession>A0AAZ3PAL7</accession>
<reference evidence="3" key="1">
    <citation type="journal article" date="2018" name="PLoS ONE">
        <title>Chinook salmon (Oncorhynchus tshawytscha) genome and transcriptome.</title>
        <authorList>
            <person name="Christensen K.A."/>
            <person name="Leong J.S."/>
            <person name="Sakhrani D."/>
            <person name="Biagi C.A."/>
            <person name="Minkley D.R."/>
            <person name="Withler R.E."/>
            <person name="Rondeau E.B."/>
            <person name="Koop B.F."/>
            <person name="Devlin R.H."/>
        </authorList>
    </citation>
    <scope>NUCLEOTIDE SEQUENCE [LARGE SCALE GENOMIC DNA]</scope>
</reference>
<sequence>MFQHLVESLPRRVEAVIAAMFQHLVESLPRRVEAVIASPVPYRPEAGGQPGEPGPGPSVRL</sequence>